<reference evidence="2 3" key="1">
    <citation type="submission" date="2019-01" db="EMBL/GenBank/DDBJ databases">
        <title>Nuclear Genome Assembly of the Microalgal Biofuel strain Nannochloropsis salina CCMP1776.</title>
        <authorList>
            <person name="Hovde B."/>
        </authorList>
    </citation>
    <scope>NUCLEOTIDE SEQUENCE [LARGE SCALE GENOMIC DNA]</scope>
    <source>
        <strain evidence="2 3">CCMP1776</strain>
    </source>
</reference>
<comment type="caution">
    <text evidence="2">The sequence shown here is derived from an EMBL/GenBank/DDBJ whole genome shotgun (WGS) entry which is preliminary data.</text>
</comment>
<dbReference type="OrthoDB" id="153956at2759"/>
<feature type="compositionally biased region" description="Basic residues" evidence="1">
    <location>
        <begin position="16"/>
        <end position="31"/>
    </location>
</feature>
<feature type="region of interest" description="Disordered" evidence="1">
    <location>
        <begin position="1"/>
        <end position="44"/>
    </location>
</feature>
<keyword evidence="3" id="KW-1185">Reference proteome</keyword>
<accession>A0A4D9D4X7</accession>
<gene>
    <name evidence="2" type="ORF">NSK_004802</name>
</gene>
<protein>
    <submittedName>
        <fullName evidence="2">Uncharacterized protein</fullName>
    </submittedName>
</protein>
<sequence length="121" mass="13595">MAQGLAKLSKKDFSQKSKKAHAKASSKRTAAKKGNPTQLPKNIQRRGMALEQARITKAINQNVERVSSARALKAGDTFSMQDVKRIGKEMNRDMRREELSRKKSRVEEKLAELQAKVEEAS</sequence>
<dbReference type="Proteomes" id="UP000355283">
    <property type="component" value="Unassembled WGS sequence"/>
</dbReference>
<dbReference type="AlphaFoldDB" id="A0A4D9D4X7"/>
<proteinExistence type="predicted"/>
<evidence type="ECO:0000256" key="1">
    <source>
        <dbReference type="SAM" id="MobiDB-lite"/>
    </source>
</evidence>
<evidence type="ECO:0000313" key="3">
    <source>
        <dbReference type="Proteomes" id="UP000355283"/>
    </source>
</evidence>
<evidence type="ECO:0000313" key="2">
    <source>
        <dbReference type="EMBL" id="TFJ83698.1"/>
    </source>
</evidence>
<organism evidence="2 3">
    <name type="scientific">Nannochloropsis salina CCMP1776</name>
    <dbReference type="NCBI Taxonomy" id="1027361"/>
    <lineage>
        <taxon>Eukaryota</taxon>
        <taxon>Sar</taxon>
        <taxon>Stramenopiles</taxon>
        <taxon>Ochrophyta</taxon>
        <taxon>Eustigmatophyceae</taxon>
        <taxon>Eustigmatales</taxon>
        <taxon>Monodopsidaceae</taxon>
        <taxon>Microchloropsis</taxon>
        <taxon>Microchloropsis salina</taxon>
    </lineage>
</organism>
<name>A0A4D9D4X7_9STRA</name>
<dbReference type="EMBL" id="SDOX01000021">
    <property type="protein sequence ID" value="TFJ83698.1"/>
    <property type="molecule type" value="Genomic_DNA"/>
</dbReference>